<feature type="chain" id="PRO_5017839809" description="Outer membrane protein assembly factor BamA" evidence="8">
    <location>
        <begin position="22"/>
        <end position="824"/>
    </location>
</feature>
<gene>
    <name evidence="8 11" type="primary">bamA</name>
    <name evidence="11" type="ORF">DXX93_13850</name>
</gene>
<feature type="domain" description="POTRA" evidence="10">
    <location>
        <begin position="267"/>
        <end position="345"/>
    </location>
</feature>
<dbReference type="GO" id="GO:1990063">
    <property type="term" value="C:Bam protein complex"/>
    <property type="evidence" value="ECO:0007669"/>
    <property type="project" value="TreeGrafter"/>
</dbReference>
<dbReference type="RefSeq" id="WP_116008613.1">
    <property type="nucleotide sequence ID" value="NZ_QUOU01000001.1"/>
</dbReference>
<comment type="subunit">
    <text evidence="8">Part of the Bam complex.</text>
</comment>
<dbReference type="FunFam" id="3.10.20.310:FF:000002">
    <property type="entry name" value="Outer membrane protein assembly factor BamA"/>
    <property type="match status" value="1"/>
</dbReference>
<evidence type="ECO:0000256" key="4">
    <source>
        <dbReference type="ARBA" id="ARBA00022729"/>
    </source>
</evidence>
<accession>A0A3E0TUD9</accession>
<keyword evidence="6 8" id="KW-0472">Membrane</keyword>
<dbReference type="EMBL" id="QUOU01000001">
    <property type="protein sequence ID" value="REL27535.1"/>
    <property type="molecule type" value="Genomic_DNA"/>
</dbReference>
<organism evidence="11 12">
    <name type="scientific">Thalassotalea euphylliae</name>
    <dbReference type="NCBI Taxonomy" id="1655234"/>
    <lineage>
        <taxon>Bacteria</taxon>
        <taxon>Pseudomonadati</taxon>
        <taxon>Pseudomonadota</taxon>
        <taxon>Gammaproteobacteria</taxon>
        <taxon>Alteromonadales</taxon>
        <taxon>Colwelliaceae</taxon>
        <taxon>Thalassotalea</taxon>
    </lineage>
</organism>
<dbReference type="InterPro" id="IPR039910">
    <property type="entry name" value="D15-like"/>
</dbReference>
<proteinExistence type="inferred from homology"/>
<dbReference type="OrthoDB" id="9803054at2"/>
<feature type="signal peptide" evidence="8">
    <location>
        <begin position="1"/>
        <end position="21"/>
    </location>
</feature>
<evidence type="ECO:0000256" key="8">
    <source>
        <dbReference type="HAMAP-Rule" id="MF_01430"/>
    </source>
</evidence>
<dbReference type="Pfam" id="PF07244">
    <property type="entry name" value="POTRA"/>
    <property type="match status" value="4"/>
</dbReference>
<dbReference type="InterPro" id="IPR000184">
    <property type="entry name" value="Bac_surfAg_D15"/>
</dbReference>
<feature type="domain" description="POTRA" evidence="10">
    <location>
        <begin position="348"/>
        <end position="422"/>
    </location>
</feature>
<evidence type="ECO:0000313" key="11">
    <source>
        <dbReference type="EMBL" id="REL27535.1"/>
    </source>
</evidence>
<dbReference type="InterPro" id="IPR010827">
    <property type="entry name" value="BamA/TamA_POTRA"/>
</dbReference>
<comment type="subcellular location">
    <subcellularLocation>
        <location evidence="8">Cell outer membrane</location>
    </subcellularLocation>
    <subcellularLocation>
        <location evidence="1">Membrane</location>
    </subcellularLocation>
</comment>
<dbReference type="InterPro" id="IPR023707">
    <property type="entry name" value="OM_assembly_BamA"/>
</dbReference>
<dbReference type="AlphaFoldDB" id="A0A3E0TUD9"/>
<dbReference type="Pfam" id="PF01103">
    <property type="entry name" value="Omp85"/>
    <property type="match status" value="1"/>
</dbReference>
<name>A0A3E0TUD9_9GAMM</name>
<keyword evidence="4 8" id="KW-0732">Signal</keyword>
<keyword evidence="7 8" id="KW-0998">Cell outer membrane</keyword>
<dbReference type="Gene3D" id="2.40.160.50">
    <property type="entry name" value="membrane protein fhac: a member of the omp85/tpsb transporter family"/>
    <property type="match status" value="1"/>
</dbReference>
<dbReference type="Gene3D" id="3.10.20.310">
    <property type="entry name" value="membrane protein fhac"/>
    <property type="match status" value="5"/>
</dbReference>
<dbReference type="HAMAP" id="MF_01430">
    <property type="entry name" value="OM_assembly_BamA"/>
    <property type="match status" value="1"/>
</dbReference>
<evidence type="ECO:0000313" key="12">
    <source>
        <dbReference type="Proteomes" id="UP000256478"/>
    </source>
</evidence>
<evidence type="ECO:0000256" key="2">
    <source>
        <dbReference type="ARBA" id="ARBA00022452"/>
    </source>
</evidence>
<keyword evidence="5 8" id="KW-0677">Repeat</keyword>
<protein>
    <recommendedName>
        <fullName evidence="8 9">Outer membrane protein assembly factor BamA</fullName>
    </recommendedName>
</protein>
<reference evidence="11 12" key="1">
    <citation type="submission" date="2018-08" db="EMBL/GenBank/DDBJ databases">
        <title>Thalassotalea euphylliae genome.</title>
        <authorList>
            <person name="Summers S."/>
            <person name="Rice S.A."/>
            <person name="Freckelton M.L."/>
            <person name="Nedved B.T."/>
            <person name="Hadfield M.G."/>
        </authorList>
    </citation>
    <scope>NUCLEOTIDE SEQUENCE [LARGE SCALE GENOMIC DNA]</scope>
    <source>
        <strain evidence="11 12">H1</strain>
    </source>
</reference>
<dbReference type="GO" id="GO:0043165">
    <property type="term" value="P:Gram-negative-bacterium-type cell outer membrane assembly"/>
    <property type="evidence" value="ECO:0007669"/>
    <property type="project" value="UniProtKB-UniRule"/>
</dbReference>
<sequence length="824" mass="92246" precursor="true">MMIKKIALAVLLGTLGTSVQASDDFQVEDIQIRGLQRVALGAALTHIPFNVGDTLNEFRVSQSIKALYKSGHFNDIQVFKDGNRVIYRVQERETISEISFEGNSDLKDEQLTQSLDDSNIRVGETLDRTVISGIEMGLEDFYHSVGKYNANVKAEVTHLPRNRVNLKFVFEEGDAAAIEQINLVGNQVFTDEEVLKNIELTYDSPWWDFLAQDRYQKQTLQGDMETIESFYLDRGYLRFKVDSTQVSMTPNKEQVYIALNVTEGEQYTVNEVDFIGDMAGFEQTIRAINPLKAGKLYNGAEVTYTEETISRFLGRFGYAYPKVTTIPEINDDDKTVKLSISVDPGKRIYVNRVNFKGNHVTADRVLRRELRQMEGAWLSNSLVEASKARLSRLPYMETVEFETNQLPGEDDLVNVDFDVKEQPSGSFTAGIGYGSQTNLSLNAGVQQNNFLGTGNRLAFNINTVSYSRAVSVSYTDPYFTVDGISLGGSLYYNEFDAGNANLVEYENKTYGLGVNLGFPINEYVRVNFGLGYKSNGITRLQTYEQIQRFYELYSDPDNPDARLTFETFDLSAGISRSTLNRGTFPTAGSQQSFSAKVTTPNSDVNFFKLNLKTKWYFPLTRDQKWTVLTRFEAGYANGYDTINGNDQILPFWENFRAGGSDTLRGFENNVVGPRAIFRRPTAIGGTPDPVGNGGACCLGPDHDIIDISRNSVGGNALAIGGVELVFPLPFVDEGFSNSVRSSLFVDVGNVWDTEFDIDDYRDLDPNEFIKIDDYSDIGRYRSSAGLSVQWLSPMGPMIFSFAKALKKEDGDDTSFFSFNIGQTF</sequence>
<dbReference type="PANTHER" id="PTHR12815">
    <property type="entry name" value="SORTING AND ASSEMBLY MACHINERY SAMM50 PROTEIN FAMILY MEMBER"/>
    <property type="match status" value="1"/>
</dbReference>
<feature type="domain" description="POTRA" evidence="10">
    <location>
        <begin position="93"/>
        <end position="173"/>
    </location>
</feature>
<evidence type="ECO:0000256" key="5">
    <source>
        <dbReference type="ARBA" id="ARBA00022737"/>
    </source>
</evidence>
<dbReference type="InterPro" id="IPR034746">
    <property type="entry name" value="POTRA"/>
</dbReference>
<evidence type="ECO:0000256" key="6">
    <source>
        <dbReference type="ARBA" id="ARBA00023136"/>
    </source>
</evidence>
<dbReference type="PROSITE" id="PS51779">
    <property type="entry name" value="POTRA"/>
    <property type="match status" value="5"/>
</dbReference>
<keyword evidence="2 8" id="KW-1134">Transmembrane beta strand</keyword>
<comment type="function">
    <text evidence="8">Part of the outer membrane protein assembly complex, which is involved in assembly and insertion of beta-barrel proteins into the outer membrane.</text>
</comment>
<evidence type="ECO:0000256" key="1">
    <source>
        <dbReference type="ARBA" id="ARBA00004370"/>
    </source>
</evidence>
<feature type="domain" description="POTRA" evidence="10">
    <location>
        <begin position="176"/>
        <end position="264"/>
    </location>
</feature>
<dbReference type="GO" id="GO:0051205">
    <property type="term" value="P:protein insertion into membrane"/>
    <property type="evidence" value="ECO:0007669"/>
    <property type="project" value="UniProtKB-UniRule"/>
</dbReference>
<dbReference type="NCBIfam" id="TIGR03303">
    <property type="entry name" value="OM_YaeT"/>
    <property type="match status" value="1"/>
</dbReference>
<comment type="caution">
    <text evidence="11">The sequence shown here is derived from an EMBL/GenBank/DDBJ whole genome shotgun (WGS) entry which is preliminary data.</text>
</comment>
<evidence type="ECO:0000256" key="3">
    <source>
        <dbReference type="ARBA" id="ARBA00022692"/>
    </source>
</evidence>
<dbReference type="PANTHER" id="PTHR12815:SF23">
    <property type="entry name" value="OUTER MEMBRANE PROTEIN ASSEMBLY FACTOR BAMA"/>
    <property type="match status" value="1"/>
</dbReference>
<evidence type="ECO:0000256" key="7">
    <source>
        <dbReference type="ARBA" id="ARBA00023237"/>
    </source>
</evidence>
<dbReference type="Proteomes" id="UP000256478">
    <property type="component" value="Unassembled WGS sequence"/>
</dbReference>
<feature type="domain" description="POTRA" evidence="10">
    <location>
        <begin position="25"/>
        <end position="92"/>
    </location>
</feature>
<evidence type="ECO:0000256" key="9">
    <source>
        <dbReference type="NCBIfam" id="TIGR03303"/>
    </source>
</evidence>
<dbReference type="PIRSF" id="PIRSF006076">
    <property type="entry name" value="OM_assembly_OMP85"/>
    <property type="match status" value="1"/>
</dbReference>
<evidence type="ECO:0000259" key="10">
    <source>
        <dbReference type="PROSITE" id="PS51779"/>
    </source>
</evidence>
<comment type="similarity">
    <text evidence="8">Belongs to the BamA family.</text>
</comment>
<keyword evidence="3 8" id="KW-0812">Transmembrane</keyword>